<dbReference type="PANTHER" id="PTHR40114">
    <property type="entry name" value="SLR0698 PROTEIN"/>
    <property type="match status" value="1"/>
</dbReference>
<accession>A0A1I1VLV4</accession>
<evidence type="ECO:0000313" key="3">
    <source>
        <dbReference type="EMBL" id="SFD83765.1"/>
    </source>
</evidence>
<evidence type="ECO:0000259" key="2">
    <source>
        <dbReference type="PROSITE" id="PS51707"/>
    </source>
</evidence>
<dbReference type="Gene3D" id="2.40.320.10">
    <property type="entry name" value="Hypothetical Protein Pfu-838710-001"/>
    <property type="match status" value="1"/>
</dbReference>
<evidence type="ECO:0000313" key="4">
    <source>
        <dbReference type="Proteomes" id="UP000325289"/>
    </source>
</evidence>
<dbReference type="Proteomes" id="UP000325289">
    <property type="component" value="Unassembled WGS sequence"/>
</dbReference>
<dbReference type="PANTHER" id="PTHR40114:SF1">
    <property type="entry name" value="SLR0698 PROTEIN"/>
    <property type="match status" value="1"/>
</dbReference>
<name>A0A1I1VLV4_9RHOB</name>
<dbReference type="EMBL" id="FOMS01000003">
    <property type="protein sequence ID" value="SFD83765.1"/>
    <property type="molecule type" value="Genomic_DNA"/>
</dbReference>
<dbReference type="PIRSF" id="PIRSF016487">
    <property type="entry name" value="CYTH_UCP016487"/>
    <property type="match status" value="1"/>
</dbReference>
<dbReference type="InterPro" id="IPR033469">
    <property type="entry name" value="CYTH-like_dom_sf"/>
</dbReference>
<evidence type="ECO:0000256" key="1">
    <source>
        <dbReference type="PIRSR" id="PIRSR016487-1"/>
    </source>
</evidence>
<dbReference type="Pfam" id="PF01928">
    <property type="entry name" value="CYTH"/>
    <property type="match status" value="1"/>
</dbReference>
<dbReference type="PROSITE" id="PS51707">
    <property type="entry name" value="CYTH"/>
    <property type="match status" value="1"/>
</dbReference>
<organism evidence="3 4">
    <name type="scientific">Roseivivax sediminis</name>
    <dbReference type="NCBI Taxonomy" id="936889"/>
    <lineage>
        <taxon>Bacteria</taxon>
        <taxon>Pseudomonadati</taxon>
        <taxon>Pseudomonadota</taxon>
        <taxon>Alphaproteobacteria</taxon>
        <taxon>Rhodobacterales</taxon>
        <taxon>Roseobacteraceae</taxon>
        <taxon>Roseivivax</taxon>
    </lineage>
</organism>
<dbReference type="CDD" id="cd07761">
    <property type="entry name" value="CYTH-like_CthTTM-like"/>
    <property type="match status" value="1"/>
</dbReference>
<sequence length="157" mass="17280">MEIERKFLVAEDPDLSAAEPVAVEQGYVTQPGDTVSVRLRRKGDKLLLTVKSGQGLVREEYEAPIERAAFDTLWPATEGRRVEKTRWTSTLPGGETFEYDVFEGAHAPLKLVEVEFGNRVAAEAFTPPGWFGREVTGARAYSNEVLALEGLPGDDIA</sequence>
<dbReference type="SUPFAM" id="SSF55154">
    <property type="entry name" value="CYTH-like phosphatases"/>
    <property type="match status" value="1"/>
</dbReference>
<gene>
    <name evidence="3" type="ORF">SAMN04515678_103274</name>
</gene>
<reference evidence="3 4" key="1">
    <citation type="submission" date="2016-10" db="EMBL/GenBank/DDBJ databases">
        <authorList>
            <person name="Varghese N."/>
            <person name="Submissions S."/>
        </authorList>
    </citation>
    <scope>NUCLEOTIDE SEQUENCE [LARGE SCALE GENOMIC DNA]</scope>
    <source>
        <strain evidence="4">YIM D21,KCTC 23444,ACCC 10710</strain>
    </source>
</reference>
<protein>
    <submittedName>
        <fullName evidence="3">CYTH domain-containing protein</fullName>
    </submittedName>
</protein>
<keyword evidence="4" id="KW-1185">Reference proteome</keyword>
<feature type="domain" description="CYTH" evidence="2">
    <location>
        <begin position="1"/>
        <end position="147"/>
    </location>
</feature>
<feature type="active site" description="Proton acceptor" evidence="1">
    <location>
        <position position="27"/>
    </location>
</feature>
<dbReference type="OrthoDB" id="9805588at2"/>
<dbReference type="AlphaFoldDB" id="A0A1I1VLV4"/>
<dbReference type="InterPro" id="IPR012042">
    <property type="entry name" value="NeuTTM/CthTTM-like"/>
</dbReference>
<dbReference type="RefSeq" id="WP_149755172.1">
    <property type="nucleotide sequence ID" value="NZ_FOMS01000003.1"/>
</dbReference>
<proteinExistence type="predicted"/>
<dbReference type="SMART" id="SM01118">
    <property type="entry name" value="CYTH"/>
    <property type="match status" value="1"/>
</dbReference>
<dbReference type="InterPro" id="IPR023577">
    <property type="entry name" value="CYTH_domain"/>
</dbReference>